<evidence type="ECO:0000313" key="16">
    <source>
        <dbReference type="Proteomes" id="UP000019063"/>
    </source>
</evidence>
<dbReference type="Gene3D" id="2.170.130.10">
    <property type="entry name" value="TonB-dependent receptor, plug domain"/>
    <property type="match status" value="1"/>
</dbReference>
<dbReference type="GO" id="GO:0009279">
    <property type="term" value="C:cell outer membrane"/>
    <property type="evidence" value="ECO:0007669"/>
    <property type="project" value="UniProtKB-SubCell"/>
</dbReference>
<dbReference type="Proteomes" id="UP000019063">
    <property type="component" value="Unassembled WGS sequence"/>
</dbReference>
<feature type="chain" id="PRO_5004841903" evidence="12">
    <location>
        <begin position="24"/>
        <end position="609"/>
    </location>
</feature>
<dbReference type="InterPro" id="IPR000531">
    <property type="entry name" value="Beta-barrel_TonB"/>
</dbReference>
<accession>W4HIV0</accession>
<name>W4HIV0_9RHOB</name>
<evidence type="ECO:0000256" key="4">
    <source>
        <dbReference type="ARBA" id="ARBA00022692"/>
    </source>
</evidence>
<keyword evidence="16" id="KW-1185">Reference proteome</keyword>
<dbReference type="GO" id="GO:0044718">
    <property type="term" value="P:siderophore transmembrane transport"/>
    <property type="evidence" value="ECO:0007669"/>
    <property type="project" value="TreeGrafter"/>
</dbReference>
<dbReference type="PANTHER" id="PTHR30069">
    <property type="entry name" value="TONB-DEPENDENT OUTER MEMBRANE RECEPTOR"/>
    <property type="match status" value="1"/>
</dbReference>
<evidence type="ECO:0000256" key="2">
    <source>
        <dbReference type="ARBA" id="ARBA00022448"/>
    </source>
</evidence>
<dbReference type="Gene3D" id="2.40.170.20">
    <property type="entry name" value="TonB-dependent receptor, beta-barrel domain"/>
    <property type="match status" value="1"/>
</dbReference>
<evidence type="ECO:0000256" key="10">
    <source>
        <dbReference type="PROSITE-ProRule" id="PRU01360"/>
    </source>
</evidence>
<comment type="caution">
    <text evidence="15">The sequence shown here is derived from an EMBL/GenBank/DDBJ whole genome shotgun (WGS) entry which is preliminary data.</text>
</comment>
<keyword evidence="2 10" id="KW-0813">Transport</keyword>
<dbReference type="CDD" id="cd01347">
    <property type="entry name" value="ligand_gated_channel"/>
    <property type="match status" value="1"/>
</dbReference>
<dbReference type="PANTHER" id="PTHR30069:SF29">
    <property type="entry name" value="HEMOGLOBIN AND HEMOGLOBIN-HAPTOGLOBIN-BINDING PROTEIN 1-RELATED"/>
    <property type="match status" value="1"/>
</dbReference>
<dbReference type="InterPro" id="IPR012910">
    <property type="entry name" value="Plug_dom"/>
</dbReference>
<sequence>MRLSVSAAALCVAAIAISRPAAAQDEVVDLGTLTFTANAAPTALSETGATVEVVETQDLETAPDLSLSDYLDTLPGVSTTQNGGLGTVGSVRLRGLPPRYVPVVIDGIDVTDPTGPQVQYDWGNLTVAGVNRVEVLKGSQSALYGSEAIGGVVSVTTARAPASAGTEGSVSLEAGSYDTRRGSLSLGAATDRAGIALSFSRVVTDGFSAVEADGYDEDDGYEGSRLSFDAYVDVTPDVRLGLSGFGLNAEGEYDATYGADPEDGTSETETRAIRAYAEVTTGPVDHLFEATRYRTDRTTSANGFESSFEGERETVSYRGSWIATDAVTLTFGAERTEESAESAPEDVTTRAVYAEALWTATPDLDLSLALRHDDHSEFGGETTARAAAAWRFGDGMTLRGVLGSGFRAPSLYELYNPDYGNTGLDPESSRSAEIGLQKDFAGGATVRATAFYTEIDDLIGFEFPAGYIQTPGTSVTQGLELAASAPLGDRLSLRGNFTYTDARDQNDDPLANVPRYDLNLALDAAITPKLTGTLQVRHAADFPDVNNATFTGLSEVDAFTVVNAQAAYEVREGVEAYLRIENLGGVEYQRVPDYATSDRAAYFGVRASF</sequence>
<comment type="subcellular location">
    <subcellularLocation>
        <location evidence="1 10">Cell outer membrane</location>
        <topology evidence="1 10">Multi-pass membrane protein</topology>
    </subcellularLocation>
</comment>
<dbReference type="PROSITE" id="PS52016">
    <property type="entry name" value="TONB_DEPENDENT_REC_3"/>
    <property type="match status" value="1"/>
</dbReference>
<dbReference type="eggNOG" id="COG4206">
    <property type="taxonomic scope" value="Bacteria"/>
</dbReference>
<dbReference type="InterPro" id="IPR036942">
    <property type="entry name" value="Beta-barrel_TonB_sf"/>
</dbReference>
<dbReference type="SUPFAM" id="SSF56935">
    <property type="entry name" value="Porins"/>
    <property type="match status" value="1"/>
</dbReference>
<keyword evidence="9 10" id="KW-0998">Cell outer membrane</keyword>
<evidence type="ECO:0000256" key="6">
    <source>
        <dbReference type="ARBA" id="ARBA00023077"/>
    </source>
</evidence>
<evidence type="ECO:0000256" key="12">
    <source>
        <dbReference type="SAM" id="SignalP"/>
    </source>
</evidence>
<organism evidence="15 16">
    <name type="scientific">Roseivivax marinus</name>
    <dbReference type="NCBI Taxonomy" id="1379903"/>
    <lineage>
        <taxon>Bacteria</taxon>
        <taxon>Pseudomonadati</taxon>
        <taxon>Pseudomonadota</taxon>
        <taxon>Alphaproteobacteria</taxon>
        <taxon>Rhodobacterales</taxon>
        <taxon>Roseobacteraceae</taxon>
        <taxon>Roseivivax</taxon>
    </lineage>
</organism>
<keyword evidence="5 12" id="KW-0732">Signal</keyword>
<evidence type="ECO:0000256" key="1">
    <source>
        <dbReference type="ARBA" id="ARBA00004571"/>
    </source>
</evidence>
<protein>
    <submittedName>
        <fullName evidence="15">TonB-dependent receptor</fullName>
    </submittedName>
</protein>
<dbReference type="STRING" id="1379903.ATO8_11659"/>
<comment type="similarity">
    <text evidence="10 11">Belongs to the TonB-dependent receptor family.</text>
</comment>
<dbReference type="Pfam" id="PF07715">
    <property type="entry name" value="Plug"/>
    <property type="match status" value="1"/>
</dbReference>
<feature type="domain" description="TonB-dependent receptor-like beta-barrel" evidence="13">
    <location>
        <begin position="176"/>
        <end position="583"/>
    </location>
</feature>
<evidence type="ECO:0000313" key="15">
    <source>
        <dbReference type="EMBL" id="ETW12672.1"/>
    </source>
</evidence>
<dbReference type="AlphaFoldDB" id="W4HIV0"/>
<dbReference type="RefSeq" id="WP_051487726.1">
    <property type="nucleotide sequence ID" value="NZ_AQQW01000006.1"/>
</dbReference>
<evidence type="ECO:0000256" key="7">
    <source>
        <dbReference type="ARBA" id="ARBA00023136"/>
    </source>
</evidence>
<keyword evidence="7 10" id="KW-0472">Membrane</keyword>
<keyword evidence="4 10" id="KW-0812">Transmembrane</keyword>
<evidence type="ECO:0000256" key="11">
    <source>
        <dbReference type="RuleBase" id="RU003357"/>
    </source>
</evidence>
<evidence type="ECO:0000256" key="9">
    <source>
        <dbReference type="ARBA" id="ARBA00023237"/>
    </source>
</evidence>
<keyword evidence="3 10" id="KW-1134">Transmembrane beta strand</keyword>
<evidence type="ECO:0000256" key="8">
    <source>
        <dbReference type="ARBA" id="ARBA00023170"/>
    </source>
</evidence>
<gene>
    <name evidence="15" type="ORF">ATO8_11659</name>
</gene>
<evidence type="ECO:0000256" key="3">
    <source>
        <dbReference type="ARBA" id="ARBA00022452"/>
    </source>
</evidence>
<dbReference type="InterPro" id="IPR039426">
    <property type="entry name" value="TonB-dep_rcpt-like"/>
</dbReference>
<keyword evidence="8 15" id="KW-0675">Receptor</keyword>
<proteinExistence type="inferred from homology"/>
<reference evidence="15 16" key="1">
    <citation type="journal article" date="2014" name="Antonie Van Leeuwenhoek">
        <title>Roseivivax atlanticus sp. nov., isolated from surface seawater of the Atlantic Ocean.</title>
        <authorList>
            <person name="Li G."/>
            <person name="Lai Q."/>
            <person name="Liu X."/>
            <person name="Sun F."/>
            <person name="Shao Z."/>
        </authorList>
    </citation>
    <scope>NUCLEOTIDE SEQUENCE [LARGE SCALE GENOMIC DNA]</scope>
    <source>
        <strain evidence="15 16">22II-s10s</strain>
    </source>
</reference>
<dbReference type="Pfam" id="PF00593">
    <property type="entry name" value="TonB_dep_Rec_b-barrel"/>
    <property type="match status" value="1"/>
</dbReference>
<dbReference type="InterPro" id="IPR037066">
    <property type="entry name" value="Plug_dom_sf"/>
</dbReference>
<dbReference type="EMBL" id="AQQW01000006">
    <property type="protein sequence ID" value="ETW12672.1"/>
    <property type="molecule type" value="Genomic_DNA"/>
</dbReference>
<evidence type="ECO:0000259" key="13">
    <source>
        <dbReference type="Pfam" id="PF00593"/>
    </source>
</evidence>
<feature type="domain" description="TonB-dependent receptor plug" evidence="14">
    <location>
        <begin position="44"/>
        <end position="152"/>
    </location>
</feature>
<evidence type="ECO:0000256" key="5">
    <source>
        <dbReference type="ARBA" id="ARBA00022729"/>
    </source>
</evidence>
<keyword evidence="6 11" id="KW-0798">TonB box</keyword>
<feature type="signal peptide" evidence="12">
    <location>
        <begin position="1"/>
        <end position="23"/>
    </location>
</feature>
<evidence type="ECO:0000259" key="14">
    <source>
        <dbReference type="Pfam" id="PF07715"/>
    </source>
</evidence>
<dbReference type="GO" id="GO:0015344">
    <property type="term" value="F:siderophore uptake transmembrane transporter activity"/>
    <property type="evidence" value="ECO:0007669"/>
    <property type="project" value="TreeGrafter"/>
</dbReference>